<keyword evidence="10" id="KW-1185">Reference proteome</keyword>
<dbReference type="GO" id="GO:0045454">
    <property type="term" value="P:cell redox homeostasis"/>
    <property type="evidence" value="ECO:0007669"/>
    <property type="project" value="TreeGrafter"/>
</dbReference>
<protein>
    <recommendedName>
        <fullName evidence="7">Thioredoxin</fullName>
    </recommendedName>
</protein>
<dbReference type="Gene3D" id="3.40.30.10">
    <property type="entry name" value="Glutaredoxin"/>
    <property type="match status" value="1"/>
</dbReference>
<dbReference type="PANTHER" id="PTHR45663">
    <property type="entry name" value="GEO12009P1"/>
    <property type="match status" value="1"/>
</dbReference>
<evidence type="ECO:0000313" key="10">
    <source>
        <dbReference type="Proteomes" id="UP000035352"/>
    </source>
</evidence>
<keyword evidence="3" id="KW-0479">Metal-binding</keyword>
<evidence type="ECO:0000313" key="9">
    <source>
        <dbReference type="EMBL" id="AKJ26764.1"/>
    </source>
</evidence>
<evidence type="ECO:0000256" key="4">
    <source>
        <dbReference type="ARBA" id="ARBA00022982"/>
    </source>
</evidence>
<dbReference type="SUPFAM" id="SSF52833">
    <property type="entry name" value="Thioredoxin-like"/>
    <property type="match status" value="1"/>
</dbReference>
<sequence>MLIACPHCQTQNRVPDARLAEDPQCGRCKRALLPGVPLDVTDASFDTVVGKTELPVLVDIWAPWCGPCRAMAPQFEQAARDLKGRALLLKLNSDDNPHTSARLGIRSIPTLLLFEQGQERRRSSGALPARDLVRWVLGR</sequence>
<dbReference type="CDD" id="cd02947">
    <property type="entry name" value="TRX_family"/>
    <property type="match status" value="1"/>
</dbReference>
<evidence type="ECO:0000256" key="5">
    <source>
        <dbReference type="ARBA" id="ARBA00023157"/>
    </source>
</evidence>
<dbReference type="Pfam" id="PF00085">
    <property type="entry name" value="Thioredoxin"/>
    <property type="match status" value="1"/>
</dbReference>
<dbReference type="PROSITE" id="PS00194">
    <property type="entry name" value="THIOREDOXIN_1"/>
    <property type="match status" value="1"/>
</dbReference>
<keyword evidence="6" id="KW-0676">Redox-active center</keyword>
<dbReference type="KEGG" id="pbh:AAW51_0073"/>
<reference evidence="9 10" key="1">
    <citation type="submission" date="2015-05" db="EMBL/GenBank/DDBJ databases">
        <authorList>
            <person name="Tang B."/>
            <person name="Yu Y."/>
        </authorList>
    </citation>
    <scope>NUCLEOTIDE SEQUENCE [LARGE SCALE GENOMIC DNA]</scope>
    <source>
        <strain evidence="9 10">DSM 7029</strain>
    </source>
</reference>
<evidence type="ECO:0000256" key="7">
    <source>
        <dbReference type="NCBIfam" id="TIGR01068"/>
    </source>
</evidence>
<dbReference type="Gene3D" id="2.30.30.380">
    <property type="entry name" value="Zn-finger domain of Sec23/24"/>
    <property type="match status" value="1"/>
</dbReference>
<dbReference type="InterPro" id="IPR036249">
    <property type="entry name" value="Thioredoxin-like_sf"/>
</dbReference>
<dbReference type="FunFam" id="3.40.30.10:FF:000001">
    <property type="entry name" value="Thioredoxin"/>
    <property type="match status" value="1"/>
</dbReference>
<dbReference type="STRING" id="413882.AAW51_0073"/>
<dbReference type="Pfam" id="PF21352">
    <property type="entry name" value="Zn_ribbon_Thio2"/>
    <property type="match status" value="1"/>
</dbReference>
<keyword evidence="2" id="KW-0813">Transport</keyword>
<dbReference type="InterPro" id="IPR013766">
    <property type="entry name" value="Thioredoxin_domain"/>
</dbReference>
<dbReference type="NCBIfam" id="TIGR01068">
    <property type="entry name" value="thioredoxin"/>
    <property type="match status" value="1"/>
</dbReference>
<dbReference type="AlphaFoldDB" id="A0A0G3BBS0"/>
<dbReference type="Proteomes" id="UP000035352">
    <property type="component" value="Chromosome"/>
</dbReference>
<dbReference type="PATRIC" id="fig|413882.6.peg.75"/>
<keyword evidence="5" id="KW-1015">Disulfide bond</keyword>
<dbReference type="GO" id="GO:0046872">
    <property type="term" value="F:metal ion binding"/>
    <property type="evidence" value="ECO:0007669"/>
    <property type="project" value="UniProtKB-KW"/>
</dbReference>
<evidence type="ECO:0000256" key="6">
    <source>
        <dbReference type="ARBA" id="ARBA00023284"/>
    </source>
</evidence>
<name>A0A0G3BBS0_9BURK</name>
<dbReference type="GO" id="GO:0015035">
    <property type="term" value="F:protein-disulfide reductase activity"/>
    <property type="evidence" value="ECO:0007669"/>
    <property type="project" value="UniProtKB-UniRule"/>
</dbReference>
<dbReference type="NCBIfam" id="NF008229">
    <property type="entry name" value="PRK10996.1"/>
    <property type="match status" value="1"/>
</dbReference>
<comment type="similarity">
    <text evidence="1">Belongs to the thioredoxin family.</text>
</comment>
<organism evidence="9 10">
    <name type="scientific">Caldimonas brevitalea</name>
    <dbReference type="NCBI Taxonomy" id="413882"/>
    <lineage>
        <taxon>Bacteria</taxon>
        <taxon>Pseudomonadati</taxon>
        <taxon>Pseudomonadota</taxon>
        <taxon>Betaproteobacteria</taxon>
        <taxon>Burkholderiales</taxon>
        <taxon>Sphaerotilaceae</taxon>
        <taxon>Caldimonas</taxon>
    </lineage>
</organism>
<dbReference type="InterPro" id="IPR005746">
    <property type="entry name" value="Thioredoxin"/>
</dbReference>
<feature type="domain" description="Thioredoxin" evidence="8">
    <location>
        <begin position="32"/>
        <end position="139"/>
    </location>
</feature>
<evidence type="ECO:0000256" key="3">
    <source>
        <dbReference type="ARBA" id="ARBA00022723"/>
    </source>
</evidence>
<accession>A0A0G3BBS0</accession>
<evidence type="ECO:0000256" key="2">
    <source>
        <dbReference type="ARBA" id="ARBA00022448"/>
    </source>
</evidence>
<evidence type="ECO:0000256" key="1">
    <source>
        <dbReference type="ARBA" id="ARBA00008987"/>
    </source>
</evidence>
<proteinExistence type="inferred from homology"/>
<dbReference type="PANTHER" id="PTHR45663:SF11">
    <property type="entry name" value="GEO12009P1"/>
    <property type="match status" value="1"/>
</dbReference>
<dbReference type="InterPro" id="IPR049299">
    <property type="entry name" value="Thio2_N"/>
</dbReference>
<dbReference type="EMBL" id="CP011371">
    <property type="protein sequence ID" value="AKJ26764.1"/>
    <property type="molecule type" value="Genomic_DNA"/>
</dbReference>
<gene>
    <name evidence="9" type="primary">trxC</name>
    <name evidence="9" type="ORF">AAW51_0073</name>
</gene>
<keyword evidence="4" id="KW-0249">Electron transport</keyword>
<dbReference type="PROSITE" id="PS51352">
    <property type="entry name" value="THIOREDOXIN_2"/>
    <property type="match status" value="1"/>
</dbReference>
<dbReference type="GO" id="GO:0005829">
    <property type="term" value="C:cytosol"/>
    <property type="evidence" value="ECO:0007669"/>
    <property type="project" value="TreeGrafter"/>
</dbReference>
<evidence type="ECO:0000259" key="8">
    <source>
        <dbReference type="PROSITE" id="PS51352"/>
    </source>
</evidence>
<dbReference type="RefSeq" id="WP_047193033.1">
    <property type="nucleotide sequence ID" value="NZ_CP011371.1"/>
</dbReference>
<dbReference type="OrthoDB" id="9790390at2"/>
<dbReference type="InterPro" id="IPR017937">
    <property type="entry name" value="Thioredoxin_CS"/>
</dbReference>
<dbReference type="PRINTS" id="PR00421">
    <property type="entry name" value="THIOREDOXIN"/>
</dbReference>